<keyword evidence="3" id="KW-0809">Transit peptide</keyword>
<sequence length="144" mass="15928">MAAPLALHPCCRHVSLIYGAFSRQVISRSLHTSPAQLAGSKWRQAHGLPDAFDSDYGPFVDKPDWSYADGRPAPPTSGMKQRKEERKVLATQALQHLRAMERGKEGYRNIVEADNRRKQGTIGAKLGEKGENYGKALKSKARKG</sequence>
<evidence type="ECO:0000256" key="4">
    <source>
        <dbReference type="ARBA" id="ARBA00022980"/>
    </source>
</evidence>
<evidence type="ECO:0000256" key="5">
    <source>
        <dbReference type="ARBA" id="ARBA00023128"/>
    </source>
</evidence>
<comment type="similarity">
    <text evidence="2">Belongs to the mitochondrion-specific ribosomal protein mL52 family.</text>
</comment>
<evidence type="ECO:0000256" key="1">
    <source>
        <dbReference type="ARBA" id="ARBA00004173"/>
    </source>
</evidence>
<proteinExistence type="inferred from homology"/>
<organism evidence="10 11">
    <name type="scientific">Priapulus caudatus</name>
    <name type="common">Priapulid worm</name>
    <dbReference type="NCBI Taxonomy" id="37621"/>
    <lineage>
        <taxon>Eukaryota</taxon>
        <taxon>Metazoa</taxon>
        <taxon>Ecdysozoa</taxon>
        <taxon>Scalidophora</taxon>
        <taxon>Priapulida</taxon>
        <taxon>Priapulimorpha</taxon>
        <taxon>Priapulimorphida</taxon>
        <taxon>Priapulidae</taxon>
        <taxon>Priapulus</taxon>
    </lineage>
</organism>
<evidence type="ECO:0000256" key="8">
    <source>
        <dbReference type="ARBA" id="ARBA00035425"/>
    </source>
</evidence>
<name>A0ABM1F2W8_PRICU</name>
<feature type="region of interest" description="Disordered" evidence="9">
    <location>
        <begin position="66"/>
        <end position="86"/>
    </location>
</feature>
<dbReference type="PANTHER" id="PTHR34090:SF1">
    <property type="entry name" value="LARGE RIBOSOMAL SUBUNIT PROTEIN ML52"/>
    <property type="match status" value="1"/>
</dbReference>
<comment type="subcellular location">
    <subcellularLocation>
        <location evidence="1">Mitochondrion</location>
    </subcellularLocation>
</comment>
<dbReference type="Pfam" id="PF18699">
    <property type="entry name" value="MRPL52"/>
    <property type="match status" value="1"/>
</dbReference>
<keyword evidence="4" id="KW-0689">Ribosomal protein</keyword>
<reference evidence="11" key="1">
    <citation type="submission" date="2025-08" db="UniProtKB">
        <authorList>
            <consortium name="RefSeq"/>
        </authorList>
    </citation>
    <scope>IDENTIFICATION</scope>
</reference>
<gene>
    <name evidence="11" type="primary">LOC106818609</name>
</gene>
<evidence type="ECO:0000256" key="6">
    <source>
        <dbReference type="ARBA" id="ARBA00023274"/>
    </source>
</evidence>
<keyword evidence="6" id="KW-0687">Ribonucleoprotein</keyword>
<evidence type="ECO:0000256" key="2">
    <source>
        <dbReference type="ARBA" id="ARBA00007232"/>
    </source>
</evidence>
<dbReference type="InterPro" id="IPR034596">
    <property type="entry name" value="Ribosomal_mL52"/>
</dbReference>
<accession>A0ABM1F2W8</accession>
<dbReference type="PANTHER" id="PTHR34090">
    <property type="entry name" value="39S RIBOSOMAL PROTEIN L52, MITOCHONDRIAL"/>
    <property type="match status" value="1"/>
</dbReference>
<evidence type="ECO:0000256" key="3">
    <source>
        <dbReference type="ARBA" id="ARBA00022946"/>
    </source>
</evidence>
<dbReference type="GeneID" id="106818609"/>
<dbReference type="Proteomes" id="UP000695022">
    <property type="component" value="Unplaced"/>
</dbReference>
<evidence type="ECO:0000313" key="11">
    <source>
        <dbReference type="RefSeq" id="XP_014678789.1"/>
    </source>
</evidence>
<keyword evidence="5" id="KW-0496">Mitochondrion</keyword>
<evidence type="ECO:0000256" key="9">
    <source>
        <dbReference type="SAM" id="MobiDB-lite"/>
    </source>
</evidence>
<keyword evidence="10" id="KW-1185">Reference proteome</keyword>
<evidence type="ECO:0000256" key="7">
    <source>
        <dbReference type="ARBA" id="ARBA00035181"/>
    </source>
</evidence>
<evidence type="ECO:0000313" key="10">
    <source>
        <dbReference type="Proteomes" id="UP000695022"/>
    </source>
</evidence>
<protein>
    <recommendedName>
        <fullName evidence="7">Large ribosomal subunit protein mL52</fullName>
    </recommendedName>
    <alternativeName>
        <fullName evidence="8">39S ribosomal protein L52, mitochondrial</fullName>
    </alternativeName>
</protein>
<dbReference type="RefSeq" id="XP_014678789.1">
    <property type="nucleotide sequence ID" value="XM_014823303.1"/>
</dbReference>